<comment type="caution">
    <text evidence="2">The sequence shown here is derived from an EMBL/GenBank/DDBJ whole genome shotgun (WGS) entry which is preliminary data.</text>
</comment>
<gene>
    <name evidence="2" type="ORF">ACFFGT_11415</name>
</gene>
<name>A0ABV6L5T1_9SPHI</name>
<dbReference type="GO" id="GO:0016757">
    <property type="term" value="F:glycosyltransferase activity"/>
    <property type="evidence" value="ECO:0007669"/>
    <property type="project" value="UniProtKB-KW"/>
</dbReference>
<protein>
    <submittedName>
        <fullName evidence="2">Glycosyltransferase family 2 protein</fullName>
        <ecNumber evidence="2">2.4.-.-</ecNumber>
    </submittedName>
</protein>
<dbReference type="EC" id="2.4.-.-" evidence="2"/>
<keyword evidence="2" id="KW-0808">Transferase</keyword>
<evidence type="ECO:0000259" key="1">
    <source>
        <dbReference type="Pfam" id="PF00535"/>
    </source>
</evidence>
<dbReference type="InterPro" id="IPR029044">
    <property type="entry name" value="Nucleotide-diphossugar_trans"/>
</dbReference>
<keyword evidence="2" id="KW-0328">Glycosyltransferase</keyword>
<proteinExistence type="predicted"/>
<organism evidence="2 3">
    <name type="scientific">Mucilaginibacter angelicae</name>
    <dbReference type="NCBI Taxonomy" id="869718"/>
    <lineage>
        <taxon>Bacteria</taxon>
        <taxon>Pseudomonadati</taxon>
        <taxon>Bacteroidota</taxon>
        <taxon>Sphingobacteriia</taxon>
        <taxon>Sphingobacteriales</taxon>
        <taxon>Sphingobacteriaceae</taxon>
        <taxon>Mucilaginibacter</taxon>
    </lineage>
</organism>
<dbReference type="Gene3D" id="3.90.550.10">
    <property type="entry name" value="Spore Coat Polysaccharide Biosynthesis Protein SpsA, Chain A"/>
    <property type="match status" value="1"/>
</dbReference>
<dbReference type="EMBL" id="JBHLTS010000021">
    <property type="protein sequence ID" value="MFC0514814.1"/>
    <property type="molecule type" value="Genomic_DNA"/>
</dbReference>
<evidence type="ECO:0000313" key="2">
    <source>
        <dbReference type="EMBL" id="MFC0514814.1"/>
    </source>
</evidence>
<dbReference type="Proteomes" id="UP001589828">
    <property type="component" value="Unassembled WGS sequence"/>
</dbReference>
<feature type="domain" description="Glycosyltransferase 2-like" evidence="1">
    <location>
        <begin position="7"/>
        <end position="126"/>
    </location>
</feature>
<dbReference type="Pfam" id="PF00535">
    <property type="entry name" value="Glycos_transf_2"/>
    <property type="match status" value="1"/>
</dbReference>
<dbReference type="InterPro" id="IPR001173">
    <property type="entry name" value="Glyco_trans_2-like"/>
</dbReference>
<evidence type="ECO:0000313" key="3">
    <source>
        <dbReference type="Proteomes" id="UP001589828"/>
    </source>
</evidence>
<accession>A0ABV6L5T1</accession>
<sequence length="314" mass="36287">MQNICLSICIPTKGRSDVLKNTLDSIYVDNLVDYDEFEVVISDSSDTSSVSEMLTAYSHYPNIVYKKNASEGFLNLICALKMGKGTFLKLHNDYTVFKNGALASMIKFAKNEATIKPLVFFSNNELRKNEVLRYNSFDTFTYELSFFNTWATGFSIWKQDFDKHSSMDVSQLFPHTSLLLLQHDKGSFVINDRSLFTHQEVSKKGGYNLFDAFAVQYLKMMEGCLKKNQITINTFNHIKQDLFDNFLVIWYYNTKIAANQYTFDLSGIKASIKIYYSEASYYRMIIVAYKKDFLKNAKRAAGAIKRRSKRMFAR</sequence>
<dbReference type="RefSeq" id="WP_377022657.1">
    <property type="nucleotide sequence ID" value="NZ_JBHLTS010000021.1"/>
</dbReference>
<keyword evidence="3" id="KW-1185">Reference proteome</keyword>
<dbReference type="SUPFAM" id="SSF53448">
    <property type="entry name" value="Nucleotide-diphospho-sugar transferases"/>
    <property type="match status" value="1"/>
</dbReference>
<reference evidence="2 3" key="1">
    <citation type="submission" date="2024-09" db="EMBL/GenBank/DDBJ databases">
        <authorList>
            <person name="Sun Q."/>
            <person name="Mori K."/>
        </authorList>
    </citation>
    <scope>NUCLEOTIDE SEQUENCE [LARGE SCALE GENOMIC DNA]</scope>
    <source>
        <strain evidence="2 3">NCAIM B.02415</strain>
    </source>
</reference>